<reference evidence="2" key="1">
    <citation type="submission" date="2014-09" db="EMBL/GenBank/DDBJ databases">
        <authorList>
            <person name="Magalhaes I.L.F."/>
            <person name="Oliveira U."/>
            <person name="Santos F.R."/>
            <person name="Vidigal T.H.D.A."/>
            <person name="Brescovit A.D."/>
            <person name="Santos A.J."/>
        </authorList>
    </citation>
    <scope>NUCLEOTIDE SEQUENCE</scope>
</reference>
<dbReference type="EMBL" id="GBRD01000926">
    <property type="protein sequence ID" value="JAG64895.1"/>
    <property type="molecule type" value="Transcribed_RNA"/>
</dbReference>
<feature type="compositionally biased region" description="Basic residues" evidence="1">
    <location>
        <begin position="66"/>
        <end position="80"/>
    </location>
</feature>
<evidence type="ECO:0000256" key="1">
    <source>
        <dbReference type="SAM" id="MobiDB-lite"/>
    </source>
</evidence>
<organism evidence="2">
    <name type="scientific">Lygus hesperus</name>
    <name type="common">Western plant bug</name>
    <dbReference type="NCBI Taxonomy" id="30085"/>
    <lineage>
        <taxon>Eukaryota</taxon>
        <taxon>Metazoa</taxon>
        <taxon>Ecdysozoa</taxon>
        <taxon>Arthropoda</taxon>
        <taxon>Hexapoda</taxon>
        <taxon>Insecta</taxon>
        <taxon>Pterygota</taxon>
        <taxon>Neoptera</taxon>
        <taxon>Paraneoptera</taxon>
        <taxon>Hemiptera</taxon>
        <taxon>Heteroptera</taxon>
        <taxon>Panheteroptera</taxon>
        <taxon>Cimicomorpha</taxon>
        <taxon>Miridae</taxon>
        <taxon>Mirini</taxon>
        <taxon>Lygus</taxon>
    </lineage>
</organism>
<feature type="non-terminal residue" evidence="2">
    <location>
        <position position="1"/>
    </location>
</feature>
<accession>A0A0K8TIC8</accession>
<protein>
    <submittedName>
        <fullName evidence="2">Uncharacterized protein</fullName>
    </submittedName>
</protein>
<feature type="region of interest" description="Disordered" evidence="1">
    <location>
        <begin position="56"/>
        <end position="80"/>
    </location>
</feature>
<sequence>LAVHELEKLFLLALLGDRWAWLPSLKEKVVLVDQRPVVGSRPSGLVVPGKNSLDEAWSPPLSPRKTTNKNKKQNRLRKNGFRAAPKIVKTHFYIQQPNQLFIINKPKYTT</sequence>
<dbReference type="AlphaFoldDB" id="A0A0K8TIC8"/>
<name>A0A0K8TIC8_LYGHE</name>
<evidence type="ECO:0000313" key="2">
    <source>
        <dbReference type="EMBL" id="JAG64895.1"/>
    </source>
</evidence>
<proteinExistence type="predicted"/>